<dbReference type="RefSeq" id="WP_061094807.1">
    <property type="nucleotide sequence ID" value="NZ_CP014323.1"/>
</dbReference>
<protein>
    <submittedName>
        <fullName evidence="2">Alpha/beta hydrolase</fullName>
    </submittedName>
</protein>
<dbReference type="PANTHER" id="PTHR43194">
    <property type="entry name" value="HYDROLASE ALPHA/BETA FOLD FAMILY"/>
    <property type="match status" value="1"/>
</dbReference>
<dbReference type="OrthoDB" id="5729753at2"/>
<proteinExistence type="predicted"/>
<evidence type="ECO:0000259" key="1">
    <source>
        <dbReference type="Pfam" id="PF12697"/>
    </source>
</evidence>
<dbReference type="InterPro" id="IPR029058">
    <property type="entry name" value="AB_hydrolase_fold"/>
</dbReference>
<keyword evidence="2" id="KW-0378">Hydrolase</keyword>
<evidence type="ECO:0000313" key="2">
    <source>
        <dbReference type="EMBL" id="AMJ98174.1"/>
    </source>
</evidence>
<sequence length="270" mass="30490">MTSSELSFHFAHANGFPAGSYSAMFSALPDHFHRLHVERFGHDPQLPVNGNWRNQVQELIKHIKKENKDPRGVYGIGHSFGAVITYMAACEAPELFRGIILFDPPLVVGPLSYFFKFAKHTPLINKLTPAKLAQTRKTSWPSSTDMVAYFHSKALFRDMDKRCVRDYVKSVTALKGDNISLTFRAEVEADLFRNVPHNLGKYKGKLKCPAVLATGSKSNVCKPEMYSRLLKHNAIEHSVLDGGHMFPLEHPEQVASFIERTLTHWNNEAN</sequence>
<organism evidence="2 3">
    <name type="scientific">Alteromonas macleodii</name>
    <name type="common">Pseudoalteromonas macleodii</name>
    <dbReference type="NCBI Taxonomy" id="28108"/>
    <lineage>
        <taxon>Bacteria</taxon>
        <taxon>Pseudomonadati</taxon>
        <taxon>Pseudomonadota</taxon>
        <taxon>Gammaproteobacteria</taxon>
        <taxon>Alteromonadales</taxon>
        <taxon>Alteromonadaceae</taxon>
        <taxon>Alteromonas/Salinimonas group</taxon>
        <taxon>Alteromonas</taxon>
    </lineage>
</organism>
<dbReference type="SUPFAM" id="SSF53474">
    <property type="entry name" value="alpha/beta-Hydrolases"/>
    <property type="match status" value="1"/>
</dbReference>
<dbReference type="PANTHER" id="PTHR43194:SF2">
    <property type="entry name" value="PEROXISOMAL MEMBRANE PROTEIN LPX1"/>
    <property type="match status" value="1"/>
</dbReference>
<accession>A0A126PYS2</accession>
<dbReference type="InterPro" id="IPR000073">
    <property type="entry name" value="AB_hydrolase_1"/>
</dbReference>
<dbReference type="GO" id="GO:0016787">
    <property type="term" value="F:hydrolase activity"/>
    <property type="evidence" value="ECO:0007669"/>
    <property type="project" value="UniProtKB-KW"/>
</dbReference>
<dbReference type="Pfam" id="PF12697">
    <property type="entry name" value="Abhydrolase_6"/>
    <property type="match status" value="1"/>
</dbReference>
<dbReference type="EMBL" id="CP014323">
    <property type="protein sequence ID" value="AMJ98174.1"/>
    <property type="molecule type" value="Genomic_DNA"/>
</dbReference>
<reference evidence="2 3" key="1">
    <citation type="submission" date="2015-12" db="EMBL/GenBank/DDBJ databases">
        <authorList>
            <person name="Shamseldin A."/>
            <person name="Moawad H."/>
            <person name="Abd El-Rahim W.M."/>
            <person name="Sadowsky M.J."/>
        </authorList>
    </citation>
    <scope>NUCLEOTIDE SEQUENCE [LARGE SCALE GENOMIC DNA]</scope>
    <source>
        <strain evidence="2 3">D7</strain>
    </source>
</reference>
<gene>
    <name evidence="2" type="ORF">AVL55_08370</name>
</gene>
<dbReference type="Proteomes" id="UP000063991">
    <property type="component" value="Chromosome"/>
</dbReference>
<dbReference type="AlphaFoldDB" id="A0A126PYS2"/>
<name>A0A126PYS2_ALTMA</name>
<feature type="domain" description="AB hydrolase-1" evidence="1">
    <location>
        <begin position="10"/>
        <end position="256"/>
    </location>
</feature>
<evidence type="ECO:0000313" key="3">
    <source>
        <dbReference type="Proteomes" id="UP000063991"/>
    </source>
</evidence>
<dbReference type="Gene3D" id="3.40.50.1820">
    <property type="entry name" value="alpha/beta hydrolase"/>
    <property type="match status" value="1"/>
</dbReference>
<dbReference type="InterPro" id="IPR050228">
    <property type="entry name" value="Carboxylesterase_BioH"/>
</dbReference>